<dbReference type="InterPro" id="IPR034035">
    <property type="entry name" value="Astacin-like_dom"/>
</dbReference>
<dbReference type="FunFam" id="3.40.390.10:FF:000015">
    <property type="entry name" value="Meprin A subunit"/>
    <property type="match status" value="1"/>
</dbReference>
<evidence type="ECO:0000256" key="9">
    <source>
        <dbReference type="ARBA" id="ARBA00023157"/>
    </source>
</evidence>
<dbReference type="AlphaFoldDB" id="A0A7M7SYJ3"/>
<dbReference type="Gene3D" id="3.40.390.10">
    <property type="entry name" value="Collagenase (Catalytic Domain)"/>
    <property type="match status" value="1"/>
</dbReference>
<dbReference type="InterPro" id="IPR024079">
    <property type="entry name" value="MetalloPept_cat_dom_sf"/>
</dbReference>
<feature type="domain" description="ShKT" evidence="14">
    <location>
        <begin position="248"/>
        <end position="284"/>
    </location>
</feature>
<dbReference type="CDD" id="cd04280">
    <property type="entry name" value="ZnMc_astacin_like"/>
    <property type="match status" value="1"/>
</dbReference>
<keyword evidence="7 12" id="KW-0482">Metalloprotease</keyword>
<name>A0A7M7SYJ3_STRPU</name>
<keyword evidence="10" id="KW-0325">Glycoprotein</keyword>
<evidence type="ECO:0000256" key="3">
    <source>
        <dbReference type="ARBA" id="ARBA00022723"/>
    </source>
</evidence>
<evidence type="ECO:0000313" key="16">
    <source>
        <dbReference type="EnsemblMetazoa" id="XP_030840793"/>
    </source>
</evidence>
<keyword evidence="9" id="KW-1015">Disulfide bond</keyword>
<dbReference type="Proteomes" id="UP000007110">
    <property type="component" value="Unassembled WGS sequence"/>
</dbReference>
<dbReference type="PANTHER" id="PTHR10127">
    <property type="entry name" value="DISCOIDIN, CUB, EGF, LAMININ , AND ZINC METALLOPROTEASE DOMAIN CONTAINING"/>
    <property type="match status" value="1"/>
</dbReference>
<evidence type="ECO:0000256" key="12">
    <source>
        <dbReference type="PROSITE-ProRule" id="PRU01211"/>
    </source>
</evidence>
<evidence type="ECO:0000256" key="11">
    <source>
        <dbReference type="PROSITE-ProRule" id="PRU01005"/>
    </source>
</evidence>
<keyword evidence="4" id="KW-0732">Signal</keyword>
<dbReference type="OMA" id="NAIRNTH"/>
<comment type="function">
    <text evidence="1">Metalloprotease.</text>
</comment>
<dbReference type="PRINTS" id="PR00480">
    <property type="entry name" value="ASTACIN"/>
</dbReference>
<feature type="domain" description="Peptidase M12A" evidence="15">
    <location>
        <begin position="46"/>
        <end position="239"/>
    </location>
</feature>
<evidence type="ECO:0000256" key="6">
    <source>
        <dbReference type="ARBA" id="ARBA00022833"/>
    </source>
</evidence>
<dbReference type="GeneID" id="105439407"/>
<comment type="cofactor">
    <cofactor evidence="12 13">
        <name>Zn(2+)</name>
        <dbReference type="ChEBI" id="CHEBI:29105"/>
    </cofactor>
    <text evidence="12 13">Binds 1 zinc ion per subunit.</text>
</comment>
<evidence type="ECO:0000256" key="7">
    <source>
        <dbReference type="ARBA" id="ARBA00023049"/>
    </source>
</evidence>
<comment type="caution">
    <text evidence="11">Lacks conserved residue(s) required for the propagation of feature annotation.</text>
</comment>
<dbReference type="EC" id="3.4.24.-" evidence="13"/>
<feature type="binding site" evidence="12">
    <location>
        <position position="147"/>
    </location>
    <ligand>
        <name>Zn(2+)</name>
        <dbReference type="ChEBI" id="CHEBI:29105"/>
        <note>catalytic</note>
    </ligand>
</feature>
<evidence type="ECO:0000256" key="10">
    <source>
        <dbReference type="ARBA" id="ARBA00023180"/>
    </source>
</evidence>
<protein>
    <recommendedName>
        <fullName evidence="13">Metalloendopeptidase</fullName>
        <ecNumber evidence="13">3.4.24.-</ecNumber>
    </recommendedName>
</protein>
<keyword evidence="2 12" id="KW-0645">Protease</keyword>
<dbReference type="GO" id="GO:0006508">
    <property type="term" value="P:proteolysis"/>
    <property type="evidence" value="ECO:0007669"/>
    <property type="project" value="UniProtKB-KW"/>
</dbReference>
<keyword evidence="17" id="KW-1185">Reference proteome</keyword>
<evidence type="ECO:0000259" key="14">
    <source>
        <dbReference type="PROSITE" id="PS51670"/>
    </source>
</evidence>
<feature type="active site" evidence="12">
    <location>
        <position position="138"/>
    </location>
</feature>
<evidence type="ECO:0000256" key="1">
    <source>
        <dbReference type="ARBA" id="ARBA00002657"/>
    </source>
</evidence>
<evidence type="ECO:0000256" key="4">
    <source>
        <dbReference type="ARBA" id="ARBA00022729"/>
    </source>
</evidence>
<keyword evidence="5 12" id="KW-0378">Hydrolase</keyword>
<dbReference type="PROSITE" id="PS51864">
    <property type="entry name" value="ASTACIN"/>
    <property type="match status" value="1"/>
</dbReference>
<accession>A0A7M7SYJ3</accession>
<dbReference type="Pfam" id="PF01400">
    <property type="entry name" value="Astacin"/>
    <property type="match status" value="1"/>
</dbReference>
<organism evidence="16 17">
    <name type="scientific">Strongylocentrotus purpuratus</name>
    <name type="common">Purple sea urchin</name>
    <dbReference type="NCBI Taxonomy" id="7668"/>
    <lineage>
        <taxon>Eukaryota</taxon>
        <taxon>Metazoa</taxon>
        <taxon>Echinodermata</taxon>
        <taxon>Eleutherozoa</taxon>
        <taxon>Echinozoa</taxon>
        <taxon>Echinoidea</taxon>
        <taxon>Euechinoidea</taxon>
        <taxon>Echinacea</taxon>
        <taxon>Camarodonta</taxon>
        <taxon>Echinidea</taxon>
        <taxon>Strongylocentrotidae</taxon>
        <taxon>Strongylocentrotus</taxon>
    </lineage>
</organism>
<dbReference type="RefSeq" id="XP_030840793.1">
    <property type="nucleotide sequence ID" value="XM_030984933.1"/>
</dbReference>
<evidence type="ECO:0000256" key="8">
    <source>
        <dbReference type="ARBA" id="ARBA00023145"/>
    </source>
</evidence>
<feature type="binding site" evidence="12">
    <location>
        <position position="141"/>
    </location>
    <ligand>
        <name>Zn(2+)</name>
        <dbReference type="ChEBI" id="CHEBI:29105"/>
        <note>catalytic</note>
    </ligand>
</feature>
<dbReference type="GO" id="GO:0008270">
    <property type="term" value="F:zinc ion binding"/>
    <property type="evidence" value="ECO:0007669"/>
    <property type="project" value="UniProtKB-UniRule"/>
</dbReference>
<dbReference type="EnsemblMetazoa" id="XM_030984933">
    <property type="protein sequence ID" value="XP_030840793"/>
    <property type="gene ID" value="LOC105439407"/>
</dbReference>
<evidence type="ECO:0000256" key="5">
    <source>
        <dbReference type="ARBA" id="ARBA00022801"/>
    </source>
</evidence>
<sequence>MQEIGKINSGILSNAREHLLQFDIWVPYNVTEHGDLEFGATLKKRNAVRNRYYQWTDRTVYYFIDYQFDSGSRSRIMDAINRYHAYTCLNFVQRTNQQNYLHIVPTEGCYSSVGMQGGRQVVSLGGTCTYNVGTIIHEFMHALGFQHEQSRADRDSYVWIYWQNIIPGMEFNFNKFDEAAIDHLQTSYDYYSVMHYPQDAFTINGQLTIQPSQGNYAIGNKNDFSENDIYKINAYYNCGTGGGGVPSCTDNNNGCSSWAIRGYCFSPSYQDYMATTCRASCGICSAAPDPSPTEPTVTCRDMFIRCPEWLRRRNASTRRPNHGCKATVQPVAASALQPLAVRVKTRKRSVRMGKKQGVSHKHRTSCCRIV</sequence>
<dbReference type="SUPFAM" id="SSF55486">
    <property type="entry name" value="Metalloproteases ('zincins'), catalytic domain"/>
    <property type="match status" value="1"/>
</dbReference>
<evidence type="ECO:0000256" key="2">
    <source>
        <dbReference type="ARBA" id="ARBA00022670"/>
    </source>
</evidence>
<dbReference type="InterPro" id="IPR006026">
    <property type="entry name" value="Peptidase_Metallo"/>
</dbReference>
<proteinExistence type="predicted"/>
<dbReference type="Gene3D" id="1.10.10.1940">
    <property type="match status" value="1"/>
</dbReference>
<dbReference type="PROSITE" id="PS51670">
    <property type="entry name" value="SHKT"/>
    <property type="match status" value="1"/>
</dbReference>
<feature type="binding site" evidence="12">
    <location>
        <position position="137"/>
    </location>
    <ligand>
        <name>Zn(2+)</name>
        <dbReference type="ChEBI" id="CHEBI:29105"/>
        <note>catalytic</note>
    </ligand>
</feature>
<reference evidence="16" key="2">
    <citation type="submission" date="2021-01" db="UniProtKB">
        <authorList>
            <consortium name="EnsemblMetazoa"/>
        </authorList>
    </citation>
    <scope>IDENTIFICATION</scope>
</reference>
<evidence type="ECO:0000313" key="17">
    <source>
        <dbReference type="Proteomes" id="UP000007110"/>
    </source>
</evidence>
<keyword evidence="8" id="KW-0865">Zymogen</keyword>
<dbReference type="InterPro" id="IPR001506">
    <property type="entry name" value="Peptidase_M12A"/>
</dbReference>
<reference evidence="17" key="1">
    <citation type="submission" date="2015-02" db="EMBL/GenBank/DDBJ databases">
        <title>Genome sequencing for Strongylocentrotus purpuratus.</title>
        <authorList>
            <person name="Murali S."/>
            <person name="Liu Y."/>
            <person name="Vee V."/>
            <person name="English A."/>
            <person name="Wang M."/>
            <person name="Skinner E."/>
            <person name="Han Y."/>
            <person name="Muzny D.M."/>
            <person name="Worley K.C."/>
            <person name="Gibbs R.A."/>
        </authorList>
    </citation>
    <scope>NUCLEOTIDE SEQUENCE</scope>
</reference>
<keyword evidence="3 12" id="KW-0479">Metal-binding</keyword>
<dbReference type="Pfam" id="PF01549">
    <property type="entry name" value="ShK"/>
    <property type="match status" value="1"/>
</dbReference>
<dbReference type="SMART" id="SM00254">
    <property type="entry name" value="ShKT"/>
    <property type="match status" value="1"/>
</dbReference>
<keyword evidence="6 12" id="KW-0862">Zinc</keyword>
<evidence type="ECO:0000256" key="13">
    <source>
        <dbReference type="RuleBase" id="RU361183"/>
    </source>
</evidence>
<dbReference type="SMART" id="SM00235">
    <property type="entry name" value="ZnMc"/>
    <property type="match status" value="1"/>
</dbReference>
<dbReference type="GO" id="GO:0004222">
    <property type="term" value="F:metalloendopeptidase activity"/>
    <property type="evidence" value="ECO:0007669"/>
    <property type="project" value="UniProtKB-UniRule"/>
</dbReference>
<evidence type="ECO:0000259" key="15">
    <source>
        <dbReference type="PROSITE" id="PS51864"/>
    </source>
</evidence>
<dbReference type="PANTHER" id="PTHR10127:SF780">
    <property type="entry name" value="METALLOENDOPEPTIDASE"/>
    <property type="match status" value="1"/>
</dbReference>
<dbReference type="InterPro" id="IPR003582">
    <property type="entry name" value="ShKT_dom"/>
</dbReference>